<evidence type="ECO:0000259" key="6">
    <source>
        <dbReference type="PROSITE" id="PS51192"/>
    </source>
</evidence>
<evidence type="ECO:0000256" key="1">
    <source>
        <dbReference type="ARBA" id="ARBA00022741"/>
    </source>
</evidence>
<dbReference type="GO" id="GO:0003724">
    <property type="term" value="F:RNA helicase activity"/>
    <property type="evidence" value="ECO:0007669"/>
    <property type="project" value="InterPro"/>
</dbReference>
<feature type="domain" description="Helicase ATP-binding" evidence="6">
    <location>
        <begin position="21"/>
        <end position="196"/>
    </location>
</feature>
<dbReference type="RefSeq" id="WP_034382113.1">
    <property type="nucleotide sequence ID" value="NZ_AWTN01000113.1"/>
</dbReference>
<feature type="domain" description="Helicase C-terminal" evidence="7">
    <location>
        <begin position="220"/>
        <end position="397"/>
    </location>
</feature>
<dbReference type="InterPro" id="IPR011709">
    <property type="entry name" value="DEAD-box_helicase_OB_fold"/>
</dbReference>
<dbReference type="EMBL" id="AWTN01000113">
    <property type="protein sequence ID" value="KGG86644.1"/>
    <property type="molecule type" value="Genomic_DNA"/>
</dbReference>
<dbReference type="SUPFAM" id="SSF52540">
    <property type="entry name" value="P-loop containing nucleoside triphosphate hydrolases"/>
    <property type="match status" value="1"/>
</dbReference>
<dbReference type="SMART" id="SM00490">
    <property type="entry name" value="HELICc"/>
    <property type="match status" value="1"/>
</dbReference>
<dbReference type="NCBIfam" id="TIGR01967">
    <property type="entry name" value="DEAH_box_HrpA"/>
    <property type="match status" value="1"/>
</dbReference>
<organism evidence="8 9">
    <name type="scientific">Comamonas thiooxydans</name>
    <dbReference type="NCBI Taxonomy" id="363952"/>
    <lineage>
        <taxon>Bacteria</taxon>
        <taxon>Pseudomonadati</taxon>
        <taxon>Pseudomonadota</taxon>
        <taxon>Betaproteobacteria</taxon>
        <taxon>Burkholderiales</taxon>
        <taxon>Comamonadaceae</taxon>
        <taxon>Comamonas</taxon>
    </lineage>
</organism>
<dbReference type="Gene3D" id="1.20.120.1080">
    <property type="match status" value="1"/>
</dbReference>
<keyword evidence="2" id="KW-0378">Hydrolase</keyword>
<reference evidence="8 9" key="1">
    <citation type="submission" date="2013-09" db="EMBL/GenBank/DDBJ databases">
        <title>High correlation between genotypes and phenotypes of environmental bacteria Comamonas testosteroni strains.</title>
        <authorList>
            <person name="Liu L."/>
            <person name="Zhu W."/>
            <person name="Xia X."/>
            <person name="Xu B."/>
            <person name="Luo M."/>
            <person name="Wang G."/>
        </authorList>
    </citation>
    <scope>NUCLEOTIDE SEQUENCE [LARGE SCALE GENOMIC DNA]</scope>
    <source>
        <strain evidence="8 9">JL14</strain>
    </source>
</reference>
<dbReference type="FunFam" id="1.20.120.1080:FF:000005">
    <property type="entry name" value="ATP-dependent helicase HrpA"/>
    <property type="match status" value="1"/>
</dbReference>
<dbReference type="Gene3D" id="3.40.50.300">
    <property type="entry name" value="P-loop containing nucleotide triphosphate hydrolases"/>
    <property type="match status" value="2"/>
</dbReference>
<feature type="compositionally biased region" description="Basic and acidic residues" evidence="5">
    <location>
        <begin position="1044"/>
        <end position="1070"/>
    </location>
</feature>
<dbReference type="Pfam" id="PF04408">
    <property type="entry name" value="WHD_HA2"/>
    <property type="match status" value="1"/>
</dbReference>
<protein>
    <submittedName>
        <fullName evidence="8">ATP-dependent helicase</fullName>
    </submittedName>
</protein>
<dbReference type="InterPro" id="IPR003593">
    <property type="entry name" value="AAA+_ATPase"/>
</dbReference>
<keyword evidence="4" id="KW-0067">ATP-binding</keyword>
<dbReference type="GO" id="GO:0016787">
    <property type="term" value="F:hydrolase activity"/>
    <property type="evidence" value="ECO:0007669"/>
    <property type="project" value="UniProtKB-KW"/>
</dbReference>
<gene>
    <name evidence="8" type="ORF">P245_20755</name>
</gene>
<evidence type="ECO:0000256" key="2">
    <source>
        <dbReference type="ARBA" id="ARBA00022801"/>
    </source>
</evidence>
<dbReference type="Proteomes" id="UP000029567">
    <property type="component" value="Unassembled WGS sequence"/>
</dbReference>
<keyword evidence="3 8" id="KW-0347">Helicase</keyword>
<dbReference type="InterPro" id="IPR024590">
    <property type="entry name" value="HrpA_C"/>
</dbReference>
<sequence length="1351" mass="151375">MSLKINFPESLPVSSRRQEIMEAMDRHQVIIVCGETGSGKTTQLPKIALALGRGRLNAAPDANGQVRGHLIGHTQPRRIAASSVAKRIAEELNTPLGEVVGYKVRFQDTLQKNASVKLMTDGILLAETQTDPLLKAYDTLIIDEAHERSLNIDFLLGYLKQILPKRPDLKVVVTSATIDADRFAKHFESKNGPAPVIMVSGRTYPVEMRYRPFEGEKDKDLNDAIADGVDELWAGGKGGDILIFLPGEREIREAADHLRKHLQHSPTLRSAEVLPLFSRLSQAEQDRIFDGHTGRRIVLATNVAETSLTVPGIRYVIDAGTARVKRYSFRSKVEQLLVEPISQAAANQRAGRCGRVANGICIRLYDEESFVSRDRFTDPEILRSSLAGVILRMKSLGLGDVVHFPFLEAPSGRAIADGYQLLAELGAVDDHGHLLPMGKELSRLPLDPRVGRMILEARERGALAEVLIIASALSVQDVRDRPMEAQQQADQAHAKFDDEKSEFSGYLRLWKWLSDARGGKVVAKSRKEMAAQHAPAAKPNARNQAFLPVSQRASGAQVEGTVEERLALFNPAEQAQHAEEAAHKISNRQWEQLLRQNFINIRRVREWRDIHSQLLTVVKEQKWLLNNEAAGYEAVHLSMLSGLLGNIGYRAEESESYLGAHGIKFHPHPGAHLSKKPGRWIVAAEQVETSRLYGRGIAAIEPQWLEEVGGHLLKKQLLDPHWSKKQADVVALERATLYGLVVYNGRRVSYGRVDPYEARNLFIRQALVEGEWETKWHFLPANLKLMRKVEELEHKSRRQDVLVDDELIFAFYDQHLPKDVYSGASFDKWFRAESRNQPELLRLSKDELMRHEAAGITTDKFPKTVKLGGADCSASYLHSPGDARDGITVTVPLFVLNQVSEERAEWLVPGMLKDKIQALLKSLPQRPRSRFVPLPESAARLAELFTESERWAQGGLIDALLKQVRDETSLDVKRADFKLDMLSPHLFMNFRITDEHGRQLGQGRNLGALKAEWGAKARGAFQALASLKVAASASDTGISASKVSENEKDKAQTAPKNDKSAAGKPAQSHDARYKDWSFGELPELMEIKKGGTTLIGFPALIDHGDAVGIEVFDEPEAAAAKHRVGLRRLFALQIRDALKYLEKNIPDLQKMAVAYMPLGTQEELRGQIIDVAIDRAFLQEPLPSNEADFKQRVQDGRGRLTLIANEVARMSATILAEYAAAARKIKDTKNAPEATKDASEQLQKLMPKNFIAVAPWAQLGHYARYLKAISSRLDKYRADPARDAAKLKELLPLEQRYWRLVAERKGQIDTRMQEYRWMLEELRVSFFAQELRTPYPVSAKRLDKVWAQLQQ</sequence>
<dbReference type="CDD" id="cd18791">
    <property type="entry name" value="SF2_C_RHA"/>
    <property type="match status" value="1"/>
</dbReference>
<feature type="region of interest" description="Disordered" evidence="5">
    <location>
        <begin position="1038"/>
        <end position="1070"/>
    </location>
</feature>
<evidence type="ECO:0000256" key="5">
    <source>
        <dbReference type="SAM" id="MobiDB-lite"/>
    </source>
</evidence>
<dbReference type="GO" id="GO:0005524">
    <property type="term" value="F:ATP binding"/>
    <property type="evidence" value="ECO:0007669"/>
    <property type="project" value="UniProtKB-KW"/>
</dbReference>
<dbReference type="InterPro" id="IPR014001">
    <property type="entry name" value="Helicase_ATP-bd"/>
</dbReference>
<evidence type="ECO:0000256" key="3">
    <source>
        <dbReference type="ARBA" id="ARBA00022806"/>
    </source>
</evidence>
<evidence type="ECO:0000259" key="7">
    <source>
        <dbReference type="PROSITE" id="PS51194"/>
    </source>
</evidence>
<dbReference type="Pfam" id="PF21010">
    <property type="entry name" value="HA2_C"/>
    <property type="match status" value="1"/>
</dbReference>
<dbReference type="InterPro" id="IPR048333">
    <property type="entry name" value="HA2_WH"/>
</dbReference>
<dbReference type="Pfam" id="PF11898">
    <property type="entry name" value="DUF3418"/>
    <property type="match status" value="1"/>
</dbReference>
<dbReference type="Pfam" id="PF00271">
    <property type="entry name" value="Helicase_C"/>
    <property type="match status" value="1"/>
</dbReference>
<dbReference type="SMART" id="SM00382">
    <property type="entry name" value="AAA"/>
    <property type="match status" value="1"/>
</dbReference>
<dbReference type="SMART" id="SM00487">
    <property type="entry name" value="DEXDc"/>
    <property type="match status" value="1"/>
</dbReference>
<dbReference type="Pfam" id="PF07717">
    <property type="entry name" value="OB_NTP_bind"/>
    <property type="match status" value="1"/>
</dbReference>
<evidence type="ECO:0000313" key="9">
    <source>
        <dbReference type="Proteomes" id="UP000029567"/>
    </source>
</evidence>
<dbReference type="SMART" id="SM00847">
    <property type="entry name" value="HA2"/>
    <property type="match status" value="1"/>
</dbReference>
<dbReference type="PANTHER" id="PTHR18934">
    <property type="entry name" value="ATP-DEPENDENT RNA HELICASE"/>
    <property type="match status" value="1"/>
</dbReference>
<dbReference type="PANTHER" id="PTHR18934:SF99">
    <property type="entry name" value="ATP-DEPENDENT RNA HELICASE DHX37-RELATED"/>
    <property type="match status" value="1"/>
</dbReference>
<dbReference type="InterPro" id="IPR011545">
    <property type="entry name" value="DEAD/DEAH_box_helicase_dom"/>
</dbReference>
<evidence type="ECO:0000256" key="4">
    <source>
        <dbReference type="ARBA" id="ARBA00022840"/>
    </source>
</evidence>
<comment type="caution">
    <text evidence="8">The sequence shown here is derived from an EMBL/GenBank/DDBJ whole genome shotgun (WGS) entry which is preliminary data.</text>
</comment>
<dbReference type="InterPro" id="IPR027417">
    <property type="entry name" value="P-loop_NTPase"/>
</dbReference>
<dbReference type="PROSITE" id="PS51192">
    <property type="entry name" value="HELICASE_ATP_BIND_1"/>
    <property type="match status" value="1"/>
</dbReference>
<evidence type="ECO:0000313" key="8">
    <source>
        <dbReference type="EMBL" id="KGG86644.1"/>
    </source>
</evidence>
<dbReference type="InterPro" id="IPR010222">
    <property type="entry name" value="RNA_helicase_HrpA"/>
</dbReference>
<proteinExistence type="predicted"/>
<name>A0A0E3BC47_9BURK</name>
<dbReference type="Pfam" id="PF00270">
    <property type="entry name" value="DEAD"/>
    <property type="match status" value="1"/>
</dbReference>
<dbReference type="PROSITE" id="PS51194">
    <property type="entry name" value="HELICASE_CTER"/>
    <property type="match status" value="1"/>
</dbReference>
<dbReference type="InterPro" id="IPR007502">
    <property type="entry name" value="Helicase-assoc_dom"/>
</dbReference>
<dbReference type="GO" id="GO:0003723">
    <property type="term" value="F:RNA binding"/>
    <property type="evidence" value="ECO:0007669"/>
    <property type="project" value="TreeGrafter"/>
</dbReference>
<dbReference type="InterPro" id="IPR001650">
    <property type="entry name" value="Helicase_C-like"/>
</dbReference>
<keyword evidence="1" id="KW-0547">Nucleotide-binding</keyword>
<accession>A0A0E3BC47</accession>